<feature type="region of interest" description="Disordered" evidence="1">
    <location>
        <begin position="1"/>
        <end position="54"/>
    </location>
</feature>
<feature type="domain" description="M23ase beta-sheet core" evidence="2">
    <location>
        <begin position="194"/>
        <end position="293"/>
    </location>
</feature>
<dbReference type="PANTHER" id="PTHR21666:SF270">
    <property type="entry name" value="MUREIN HYDROLASE ACTIVATOR ENVC"/>
    <property type="match status" value="1"/>
</dbReference>
<comment type="caution">
    <text evidence="3">The sequence shown here is derived from an EMBL/GenBank/DDBJ whole genome shotgun (WGS) entry which is preliminary data.</text>
</comment>
<sequence>MPEFGGIECPLPSRRQIHGPVTVSCPLPSRRSLRERDREAAPPSSPAADPARRAMVEAPDEVRERHNAGRASLLVALAAMTVAIPATGFVGPDSSISLPSRAVGTPAGGGSWATGAADGVTRASDLSATVTAASRAKARTPLESTGCVATDTAANGSRTVVETPQLLWPLTQGSYTITSGFSMRISPISGQLLQHEGVDMSAPLGTPVHAVADGTVVEVSSDYRSGTYVRIQHTAADGSTYFSAYAHEYMDDILVKQGDTVTAGEQIGAVGSNGWSTGPHLHFEIRDASNTAVEPTGWMEEHGATYIGQECR</sequence>
<gene>
    <name evidence="3" type="ORF">ACFQWG_03040</name>
</gene>
<dbReference type="EC" id="3.4.24.-" evidence="3"/>
<dbReference type="InterPro" id="IPR050570">
    <property type="entry name" value="Cell_wall_metabolism_enzyme"/>
</dbReference>
<reference evidence="4" key="1">
    <citation type="journal article" date="2019" name="Int. J. Syst. Evol. Microbiol.">
        <title>The Global Catalogue of Microorganisms (GCM) 10K type strain sequencing project: providing services to taxonomists for standard genome sequencing and annotation.</title>
        <authorList>
            <consortium name="The Broad Institute Genomics Platform"/>
            <consortium name="The Broad Institute Genome Sequencing Center for Infectious Disease"/>
            <person name="Wu L."/>
            <person name="Ma J."/>
        </authorList>
    </citation>
    <scope>NUCLEOTIDE SEQUENCE [LARGE SCALE GENOMIC DNA]</scope>
    <source>
        <strain evidence="4">CCUG 56698</strain>
    </source>
</reference>
<dbReference type="Proteomes" id="UP001596527">
    <property type="component" value="Unassembled WGS sequence"/>
</dbReference>
<dbReference type="Gene3D" id="2.70.70.10">
    <property type="entry name" value="Glucose Permease (Domain IIA)"/>
    <property type="match status" value="1"/>
</dbReference>
<dbReference type="InterPro" id="IPR011055">
    <property type="entry name" value="Dup_hybrid_motif"/>
</dbReference>
<keyword evidence="3" id="KW-0378">Hydrolase</keyword>
<evidence type="ECO:0000259" key="2">
    <source>
        <dbReference type="Pfam" id="PF01551"/>
    </source>
</evidence>
<evidence type="ECO:0000256" key="1">
    <source>
        <dbReference type="SAM" id="MobiDB-lite"/>
    </source>
</evidence>
<accession>A0ABW2SKV8</accession>
<evidence type="ECO:0000313" key="3">
    <source>
        <dbReference type="EMBL" id="MFC7580198.1"/>
    </source>
</evidence>
<dbReference type="RefSeq" id="WP_380971979.1">
    <property type="nucleotide sequence ID" value="NZ_JBHTEF010000001.1"/>
</dbReference>
<evidence type="ECO:0000313" key="4">
    <source>
        <dbReference type="Proteomes" id="UP001596527"/>
    </source>
</evidence>
<dbReference type="InterPro" id="IPR016047">
    <property type="entry name" value="M23ase_b-sheet_dom"/>
</dbReference>
<dbReference type="SUPFAM" id="SSF51261">
    <property type="entry name" value="Duplicated hybrid motif"/>
    <property type="match status" value="1"/>
</dbReference>
<dbReference type="Pfam" id="PF01551">
    <property type="entry name" value="Peptidase_M23"/>
    <property type="match status" value="1"/>
</dbReference>
<dbReference type="GO" id="GO:0016787">
    <property type="term" value="F:hydrolase activity"/>
    <property type="evidence" value="ECO:0007669"/>
    <property type="project" value="UniProtKB-KW"/>
</dbReference>
<organism evidence="3 4">
    <name type="scientific">Schaalia naturae</name>
    <dbReference type="NCBI Taxonomy" id="635203"/>
    <lineage>
        <taxon>Bacteria</taxon>
        <taxon>Bacillati</taxon>
        <taxon>Actinomycetota</taxon>
        <taxon>Actinomycetes</taxon>
        <taxon>Actinomycetales</taxon>
        <taxon>Actinomycetaceae</taxon>
        <taxon>Schaalia</taxon>
    </lineage>
</organism>
<keyword evidence="4" id="KW-1185">Reference proteome</keyword>
<name>A0ABW2SKV8_9ACTO</name>
<proteinExistence type="predicted"/>
<dbReference type="CDD" id="cd12797">
    <property type="entry name" value="M23_peptidase"/>
    <property type="match status" value="1"/>
</dbReference>
<dbReference type="PANTHER" id="PTHR21666">
    <property type="entry name" value="PEPTIDASE-RELATED"/>
    <property type="match status" value="1"/>
</dbReference>
<dbReference type="EMBL" id="JBHTEF010000001">
    <property type="protein sequence ID" value="MFC7580198.1"/>
    <property type="molecule type" value="Genomic_DNA"/>
</dbReference>
<protein>
    <submittedName>
        <fullName evidence="3">M23 family metallopeptidase</fullName>
        <ecNumber evidence="3">3.4.24.-</ecNumber>
    </submittedName>
</protein>